<keyword evidence="3" id="KW-1185">Reference proteome</keyword>
<organism evidence="2 3">
    <name type="scientific">Hankyongella ginsenosidimutans</name>
    <dbReference type="NCBI Taxonomy" id="1763828"/>
    <lineage>
        <taxon>Bacteria</taxon>
        <taxon>Pseudomonadati</taxon>
        <taxon>Pseudomonadota</taxon>
        <taxon>Alphaproteobacteria</taxon>
        <taxon>Sphingomonadales</taxon>
        <taxon>Sphingomonadaceae</taxon>
        <taxon>Hankyongella</taxon>
    </lineage>
</organism>
<name>A0A4D7C7X4_9SPHN</name>
<sequence>MAETLLARMADWPLVTPLAVRFEVNGQIYAVAVMPSETGAMLEVRGVIGAVPFTIEDSAARTHVLRTLGQNGARDLGLHPRRPCGDALQPQDRRRLHPARPAG</sequence>
<gene>
    <name evidence="2" type="ORF">E6W36_14150</name>
</gene>
<reference evidence="3" key="1">
    <citation type="submission" date="2019-04" db="EMBL/GenBank/DDBJ databases">
        <title>Complete genome sequence of Sphingomonas sp. W1-2-3.</title>
        <authorList>
            <person name="Im W.T."/>
        </authorList>
    </citation>
    <scope>NUCLEOTIDE SEQUENCE [LARGE SCALE GENOMIC DNA]</scope>
    <source>
        <strain evidence="3">W1-2-3</strain>
    </source>
</reference>
<proteinExistence type="predicted"/>
<dbReference type="KEGG" id="hgn:E6W36_14150"/>
<evidence type="ECO:0000256" key="1">
    <source>
        <dbReference type="SAM" id="MobiDB-lite"/>
    </source>
</evidence>
<feature type="compositionally biased region" description="Basic residues" evidence="1">
    <location>
        <begin position="94"/>
        <end position="103"/>
    </location>
</feature>
<feature type="region of interest" description="Disordered" evidence="1">
    <location>
        <begin position="72"/>
        <end position="103"/>
    </location>
</feature>
<accession>A0A4D7C7X4</accession>
<dbReference type="EMBL" id="CP039704">
    <property type="protein sequence ID" value="QCI80235.1"/>
    <property type="molecule type" value="Genomic_DNA"/>
</dbReference>
<dbReference type="Proteomes" id="UP000298714">
    <property type="component" value="Chromosome"/>
</dbReference>
<evidence type="ECO:0000313" key="3">
    <source>
        <dbReference type="Proteomes" id="UP000298714"/>
    </source>
</evidence>
<evidence type="ECO:0000313" key="2">
    <source>
        <dbReference type="EMBL" id="QCI80235.1"/>
    </source>
</evidence>
<dbReference type="AlphaFoldDB" id="A0A4D7C7X4"/>
<dbReference type="RefSeq" id="WP_222873101.1">
    <property type="nucleotide sequence ID" value="NZ_CP039704.1"/>
</dbReference>
<protein>
    <submittedName>
        <fullName evidence="2">Uncharacterized protein</fullName>
    </submittedName>
</protein>